<dbReference type="InterPro" id="IPR051685">
    <property type="entry name" value="Ycf3/AcsC/BcsC/TPR_MFPF"/>
</dbReference>
<feature type="signal peptide" evidence="4">
    <location>
        <begin position="1"/>
        <end position="28"/>
    </location>
</feature>
<dbReference type="Pfam" id="PF00515">
    <property type="entry name" value="TPR_1"/>
    <property type="match status" value="1"/>
</dbReference>
<dbReference type="KEGG" id="thac:CSC3H3_08940"/>
<dbReference type="PANTHER" id="PTHR44943:SF8">
    <property type="entry name" value="TPR REPEAT-CONTAINING PROTEIN MJ0263"/>
    <property type="match status" value="1"/>
</dbReference>
<feature type="chain" id="PRO_5014645504" evidence="4">
    <location>
        <begin position="29"/>
        <end position="158"/>
    </location>
</feature>
<sequence length="158" mass="17333">MNKQTFVQFARIATVAGAVCLYSSSGFAAGFFSSSSDDTPTDLPKVVKMIDAGKYSDAIDSLKKMNKADPENADVLNYLAYSQRKSGDMKSAEANYEKALEINPDHRGALEYQGELYIQTGRVDMAKENLARLKEVCGTDCEQYKDLSNALDGKSSSW</sequence>
<keyword evidence="2 3" id="KW-0802">TPR repeat</keyword>
<dbReference type="AlphaFoldDB" id="A0A2N3KUX5"/>
<dbReference type="InterPro" id="IPR011990">
    <property type="entry name" value="TPR-like_helical_dom_sf"/>
</dbReference>
<evidence type="ECO:0000256" key="2">
    <source>
        <dbReference type="ARBA" id="ARBA00022803"/>
    </source>
</evidence>
<dbReference type="Proteomes" id="UP000233597">
    <property type="component" value="Unassembled WGS sequence"/>
</dbReference>
<dbReference type="RefSeq" id="WP_101265898.1">
    <property type="nucleotide sequence ID" value="NZ_CP024199.1"/>
</dbReference>
<dbReference type="EMBL" id="CP024199">
    <property type="protein sequence ID" value="AUG52818.1"/>
    <property type="molecule type" value="Genomic_DNA"/>
</dbReference>
<evidence type="ECO:0000313" key="7">
    <source>
        <dbReference type="Proteomes" id="UP000233458"/>
    </source>
</evidence>
<dbReference type="SUPFAM" id="SSF48452">
    <property type="entry name" value="TPR-like"/>
    <property type="match status" value="1"/>
</dbReference>
<reference evidence="6 8" key="1">
    <citation type="submission" date="2017-09" db="EMBL/GenBank/DDBJ databases">
        <title>Biodiversity and function of Thalassospira species in the particle-attached aromatic-hydrocarbon-degrading consortia from the surface seawater of the South China Sea.</title>
        <authorList>
            <person name="Dong C."/>
            <person name="Liu R."/>
            <person name="Shao Z."/>
        </authorList>
    </citation>
    <scope>NUCLEOTIDE SEQUENCE [LARGE SCALE GENOMIC DNA]</scope>
    <source>
        <strain evidence="6 8">CSC1P2</strain>
    </source>
</reference>
<evidence type="ECO:0000313" key="8">
    <source>
        <dbReference type="Proteomes" id="UP000233597"/>
    </source>
</evidence>
<evidence type="ECO:0000313" key="5">
    <source>
        <dbReference type="EMBL" id="AUG52818.1"/>
    </source>
</evidence>
<evidence type="ECO:0000313" key="6">
    <source>
        <dbReference type="EMBL" id="PKR54355.1"/>
    </source>
</evidence>
<dbReference type="InterPro" id="IPR019734">
    <property type="entry name" value="TPR_rpt"/>
</dbReference>
<dbReference type="Proteomes" id="UP000233458">
    <property type="component" value="Chromosome"/>
</dbReference>
<dbReference type="OrthoDB" id="5507417at2"/>
<keyword evidence="1" id="KW-0677">Repeat</keyword>
<organism evidence="6 8">
    <name type="scientific">Thalassospira marina</name>
    <dbReference type="NCBI Taxonomy" id="2048283"/>
    <lineage>
        <taxon>Bacteria</taxon>
        <taxon>Pseudomonadati</taxon>
        <taxon>Pseudomonadota</taxon>
        <taxon>Alphaproteobacteria</taxon>
        <taxon>Rhodospirillales</taxon>
        <taxon>Thalassospiraceae</taxon>
        <taxon>Thalassospira</taxon>
    </lineage>
</organism>
<dbReference type="EMBL" id="NWTK01000005">
    <property type="protein sequence ID" value="PKR54355.1"/>
    <property type="molecule type" value="Genomic_DNA"/>
</dbReference>
<keyword evidence="7" id="KW-1185">Reference proteome</keyword>
<name>A0A2N3KUX5_9PROT</name>
<accession>A0A2N3KUX5</accession>
<dbReference type="PROSITE" id="PS50005">
    <property type="entry name" value="TPR"/>
    <property type="match status" value="1"/>
</dbReference>
<evidence type="ECO:0000256" key="4">
    <source>
        <dbReference type="SAM" id="SignalP"/>
    </source>
</evidence>
<gene>
    <name evidence="6" type="ORF">COO20_09465</name>
    <name evidence="5" type="ORF">CSC3H3_08940</name>
</gene>
<protein>
    <submittedName>
        <fullName evidence="6">Uncharacterized protein</fullName>
    </submittedName>
</protein>
<proteinExistence type="predicted"/>
<evidence type="ECO:0000256" key="3">
    <source>
        <dbReference type="PROSITE-ProRule" id="PRU00339"/>
    </source>
</evidence>
<dbReference type="Gene3D" id="1.25.40.10">
    <property type="entry name" value="Tetratricopeptide repeat domain"/>
    <property type="match status" value="1"/>
</dbReference>
<reference evidence="5 7" key="2">
    <citation type="submission" date="2017-10" db="EMBL/GenBank/DDBJ databases">
        <title>Biodiversity and function of Thalassospira species in the particle-attached aromatic-hydrocarbon-degrading consortia from the surface seawater of the China South Sea.</title>
        <authorList>
            <person name="Dong C."/>
            <person name="Liu R."/>
            <person name="Shao Z."/>
        </authorList>
    </citation>
    <scope>NUCLEOTIDE SEQUENCE [LARGE SCALE GENOMIC DNA]</scope>
    <source>
        <strain evidence="5 7">CSC3H3</strain>
    </source>
</reference>
<feature type="repeat" description="TPR" evidence="3">
    <location>
        <begin position="73"/>
        <end position="106"/>
    </location>
</feature>
<dbReference type="SMART" id="SM00028">
    <property type="entry name" value="TPR"/>
    <property type="match status" value="2"/>
</dbReference>
<evidence type="ECO:0000256" key="1">
    <source>
        <dbReference type="ARBA" id="ARBA00022737"/>
    </source>
</evidence>
<dbReference type="PANTHER" id="PTHR44943">
    <property type="entry name" value="CELLULOSE SYNTHASE OPERON PROTEIN C"/>
    <property type="match status" value="1"/>
</dbReference>
<keyword evidence="4" id="KW-0732">Signal</keyword>